<dbReference type="InterPro" id="IPR039891">
    <property type="entry name" value="VWA8"/>
</dbReference>
<organism evidence="1 2">
    <name type="scientific">Panagrolaimus davidi</name>
    <dbReference type="NCBI Taxonomy" id="227884"/>
    <lineage>
        <taxon>Eukaryota</taxon>
        <taxon>Metazoa</taxon>
        <taxon>Ecdysozoa</taxon>
        <taxon>Nematoda</taxon>
        <taxon>Chromadorea</taxon>
        <taxon>Rhabditida</taxon>
        <taxon>Tylenchina</taxon>
        <taxon>Panagrolaimomorpha</taxon>
        <taxon>Panagrolaimoidea</taxon>
        <taxon>Panagrolaimidae</taxon>
        <taxon>Panagrolaimus</taxon>
    </lineage>
</organism>
<dbReference type="Proteomes" id="UP000887578">
    <property type="component" value="Unplaced"/>
</dbReference>
<dbReference type="WBParaSite" id="PDA_v2.g23779.t1">
    <property type="protein sequence ID" value="PDA_v2.g23779.t1"/>
    <property type="gene ID" value="PDA_v2.g23779"/>
</dbReference>
<evidence type="ECO:0000313" key="2">
    <source>
        <dbReference type="WBParaSite" id="PDA_v2.g23779.t1"/>
    </source>
</evidence>
<dbReference type="PANTHER" id="PTHR21610:SF9">
    <property type="entry name" value="VON WILLEBRAND FACTOR A DOMAIN-CONTAINING PROTEIN 8"/>
    <property type="match status" value="1"/>
</dbReference>
<keyword evidence="1" id="KW-1185">Reference proteome</keyword>
<dbReference type="GO" id="GO:0005737">
    <property type="term" value="C:cytoplasm"/>
    <property type="evidence" value="ECO:0007669"/>
    <property type="project" value="TreeGrafter"/>
</dbReference>
<dbReference type="PANTHER" id="PTHR21610">
    <property type="entry name" value="VON WILLEBRAND FACTOR A DOMAIN-CONTAINING PROTEIN 8"/>
    <property type="match status" value="1"/>
</dbReference>
<sequence>MPAITRSAFDKALTEAGIGPDSKLGSSNDESWKERLLEASKKSSDSVQHERFPFLGNDLFAVLGDLFSIHVVDNPSRTSELAMLKQYGPNVKDEHLQQLVSAFDELREMADNALLSYPYSTRELVNIVKHLQASDFLVFELI</sequence>
<evidence type="ECO:0000313" key="1">
    <source>
        <dbReference type="Proteomes" id="UP000887578"/>
    </source>
</evidence>
<accession>A0A914PY67</accession>
<proteinExistence type="predicted"/>
<reference evidence="2" key="1">
    <citation type="submission" date="2022-11" db="UniProtKB">
        <authorList>
            <consortium name="WormBaseParasite"/>
        </authorList>
    </citation>
    <scope>IDENTIFICATION</scope>
</reference>
<name>A0A914PY67_9BILA</name>
<dbReference type="AlphaFoldDB" id="A0A914PY67"/>
<protein>
    <submittedName>
        <fullName evidence="2">Uncharacterized protein</fullName>
    </submittedName>
</protein>